<dbReference type="RefSeq" id="WP_132142706.1">
    <property type="nucleotide sequence ID" value="NZ_SLWR01000001.1"/>
</dbReference>
<sequence length="403" mass="42189">MRVVLSTYGSRGDVEPLVALAVRLRERGAEVRICAPADEDFAQRLAGVGVAMVPVGPSARALTKSAPKPSSISQRAAEVIASQFDAVTAAAEGCDALVATGMTPAAAGALSVAEKLGIYSVSVTFQQLTVPSPHRPPLTYPGRAFPPEVTDNRVLWDLDAESNNVLFGDALNTNRASIGLLPVDDVRAYVLGDQPWLATDPALDPWRPNPELDVVQTGAWILPDERPLPADLQAFLRNGEPPVYVGFGSMPMRGSSDAAEVAIEAIRAQGRRAIVGRGWADLALIDDQDDCFAVGEANHQALFSRVATVVHHGGAGTTTTATRAGAPQVVVPQGADQPYWAGRVAELGIGAAHDGPTPTFESLSTALKTALSPETAERATGMAATIRTDGAAVAAKLLLERSR</sequence>
<feature type="domain" description="Glycosyltransferase family 28 N-terminal" evidence="1">
    <location>
        <begin position="3"/>
        <end position="121"/>
    </location>
</feature>
<evidence type="ECO:0000259" key="1">
    <source>
        <dbReference type="Pfam" id="PF03033"/>
    </source>
</evidence>
<proteinExistence type="predicted"/>
<evidence type="ECO:0000259" key="2">
    <source>
        <dbReference type="Pfam" id="PF06722"/>
    </source>
</evidence>
<keyword evidence="4" id="KW-1185">Reference proteome</keyword>
<name>A0A4R2J7F1_9ACTN</name>
<dbReference type="InterPro" id="IPR002213">
    <property type="entry name" value="UDP_glucos_trans"/>
</dbReference>
<evidence type="ECO:0000313" key="4">
    <source>
        <dbReference type="Proteomes" id="UP000295573"/>
    </source>
</evidence>
<dbReference type="CDD" id="cd03784">
    <property type="entry name" value="GT1_Gtf-like"/>
    <property type="match status" value="1"/>
</dbReference>
<dbReference type="OrthoDB" id="3253247at2"/>
<dbReference type="InterPro" id="IPR050426">
    <property type="entry name" value="Glycosyltransferase_28"/>
</dbReference>
<reference evidence="3 4" key="1">
    <citation type="journal article" date="2015" name="Stand. Genomic Sci.">
        <title>Genomic Encyclopedia of Bacterial and Archaeal Type Strains, Phase III: the genomes of soil and plant-associated and newly described type strains.</title>
        <authorList>
            <person name="Whitman W.B."/>
            <person name="Woyke T."/>
            <person name="Klenk H.P."/>
            <person name="Zhou Y."/>
            <person name="Lilburn T.G."/>
            <person name="Beck B.J."/>
            <person name="De Vos P."/>
            <person name="Vandamme P."/>
            <person name="Eisen J.A."/>
            <person name="Garrity G."/>
            <person name="Hugenholtz P."/>
            <person name="Kyrpides N.C."/>
        </authorList>
    </citation>
    <scope>NUCLEOTIDE SEQUENCE [LARGE SCALE GENOMIC DNA]</scope>
    <source>
        <strain evidence="3 4">VKM Ac-2541</strain>
    </source>
</reference>
<protein>
    <submittedName>
        <fullName evidence="3">Vancomycin aglycone glucosyltransferase</fullName>
    </submittedName>
</protein>
<feature type="domain" description="Erythromycin biosynthesis protein CIII-like C-terminal" evidence="2">
    <location>
        <begin position="301"/>
        <end position="376"/>
    </location>
</feature>
<dbReference type="InterPro" id="IPR004276">
    <property type="entry name" value="GlycoTrans_28_N"/>
</dbReference>
<dbReference type="AlphaFoldDB" id="A0A4R2J7F1"/>
<dbReference type="Gene3D" id="3.40.50.2000">
    <property type="entry name" value="Glycogen Phosphorylase B"/>
    <property type="match status" value="2"/>
</dbReference>
<evidence type="ECO:0000313" key="3">
    <source>
        <dbReference type="EMBL" id="TCO51085.1"/>
    </source>
</evidence>
<organism evidence="3 4">
    <name type="scientific">Kribbella antiqua</name>
    <dbReference type="NCBI Taxonomy" id="2512217"/>
    <lineage>
        <taxon>Bacteria</taxon>
        <taxon>Bacillati</taxon>
        <taxon>Actinomycetota</taxon>
        <taxon>Actinomycetes</taxon>
        <taxon>Propionibacteriales</taxon>
        <taxon>Kribbellaceae</taxon>
        <taxon>Kribbella</taxon>
    </lineage>
</organism>
<keyword evidence="3" id="KW-0808">Transferase</keyword>
<dbReference type="PANTHER" id="PTHR48050:SF13">
    <property type="entry name" value="STEROL 3-BETA-GLUCOSYLTRANSFERASE UGT80A2"/>
    <property type="match status" value="1"/>
</dbReference>
<dbReference type="InterPro" id="IPR010610">
    <property type="entry name" value="EryCIII-like_C"/>
</dbReference>
<dbReference type="Proteomes" id="UP000295573">
    <property type="component" value="Unassembled WGS sequence"/>
</dbReference>
<dbReference type="Pfam" id="PF03033">
    <property type="entry name" value="Glyco_transf_28"/>
    <property type="match status" value="1"/>
</dbReference>
<dbReference type="PANTHER" id="PTHR48050">
    <property type="entry name" value="STEROL 3-BETA-GLUCOSYLTRANSFERASE"/>
    <property type="match status" value="1"/>
</dbReference>
<dbReference type="GO" id="GO:0005975">
    <property type="term" value="P:carbohydrate metabolic process"/>
    <property type="evidence" value="ECO:0007669"/>
    <property type="project" value="InterPro"/>
</dbReference>
<dbReference type="GO" id="GO:0016758">
    <property type="term" value="F:hexosyltransferase activity"/>
    <property type="evidence" value="ECO:0007669"/>
    <property type="project" value="InterPro"/>
</dbReference>
<dbReference type="GO" id="GO:0033072">
    <property type="term" value="P:vancomycin biosynthetic process"/>
    <property type="evidence" value="ECO:0007669"/>
    <property type="project" value="UniProtKB-ARBA"/>
</dbReference>
<accession>A0A4R2J7F1</accession>
<dbReference type="GO" id="GO:0008194">
    <property type="term" value="F:UDP-glycosyltransferase activity"/>
    <property type="evidence" value="ECO:0007669"/>
    <property type="project" value="InterPro"/>
</dbReference>
<dbReference type="FunFam" id="3.40.50.2000:FF:000009">
    <property type="entry name" value="Sterol 3-beta-glucosyltransferase UGT80A2"/>
    <property type="match status" value="1"/>
</dbReference>
<dbReference type="Pfam" id="PF06722">
    <property type="entry name" value="EryCIII-like_C"/>
    <property type="match status" value="1"/>
</dbReference>
<gene>
    <name evidence="3" type="ORF">EV646_10167</name>
</gene>
<dbReference type="EMBL" id="SLWR01000001">
    <property type="protein sequence ID" value="TCO51085.1"/>
    <property type="molecule type" value="Genomic_DNA"/>
</dbReference>
<comment type="caution">
    <text evidence="3">The sequence shown here is derived from an EMBL/GenBank/DDBJ whole genome shotgun (WGS) entry which is preliminary data.</text>
</comment>
<dbReference type="SUPFAM" id="SSF53756">
    <property type="entry name" value="UDP-Glycosyltransferase/glycogen phosphorylase"/>
    <property type="match status" value="1"/>
</dbReference>